<accession>A0A6L2PRK4</accession>
<evidence type="ECO:0000259" key="1">
    <source>
        <dbReference type="Pfam" id="PF14529"/>
    </source>
</evidence>
<evidence type="ECO:0000313" key="2">
    <source>
        <dbReference type="EMBL" id="GFG35239.1"/>
    </source>
</evidence>
<dbReference type="InterPro" id="IPR005135">
    <property type="entry name" value="Endo/exonuclease/phosphatase"/>
</dbReference>
<dbReference type="SUPFAM" id="SSF56219">
    <property type="entry name" value="DNase I-like"/>
    <property type="match status" value="1"/>
</dbReference>
<dbReference type="AlphaFoldDB" id="A0A6L2PRK4"/>
<protein>
    <recommendedName>
        <fullName evidence="1">Endonuclease/exonuclease/phosphatase domain-containing protein</fullName>
    </recommendedName>
</protein>
<organism evidence="2 3">
    <name type="scientific">Coptotermes formosanus</name>
    <name type="common">Formosan subterranean termite</name>
    <dbReference type="NCBI Taxonomy" id="36987"/>
    <lineage>
        <taxon>Eukaryota</taxon>
        <taxon>Metazoa</taxon>
        <taxon>Ecdysozoa</taxon>
        <taxon>Arthropoda</taxon>
        <taxon>Hexapoda</taxon>
        <taxon>Insecta</taxon>
        <taxon>Pterygota</taxon>
        <taxon>Neoptera</taxon>
        <taxon>Polyneoptera</taxon>
        <taxon>Dictyoptera</taxon>
        <taxon>Blattodea</taxon>
        <taxon>Blattoidea</taxon>
        <taxon>Termitoidae</taxon>
        <taxon>Rhinotermitidae</taxon>
        <taxon>Coptotermes</taxon>
    </lineage>
</organism>
<dbReference type="Proteomes" id="UP000502823">
    <property type="component" value="Unassembled WGS sequence"/>
</dbReference>
<dbReference type="EMBL" id="BLKM01012018">
    <property type="protein sequence ID" value="GFG35239.1"/>
    <property type="molecule type" value="Genomic_DNA"/>
</dbReference>
<dbReference type="Pfam" id="PF14529">
    <property type="entry name" value="Exo_endo_phos_2"/>
    <property type="match status" value="1"/>
</dbReference>
<dbReference type="Gene3D" id="3.60.10.10">
    <property type="entry name" value="Endonuclease/exonuclease/phosphatase"/>
    <property type="match status" value="1"/>
</dbReference>
<dbReference type="InParanoid" id="A0A6L2PRK4"/>
<dbReference type="OrthoDB" id="410542at2759"/>
<keyword evidence="3" id="KW-1185">Reference proteome</keyword>
<comment type="caution">
    <text evidence="2">The sequence shown here is derived from an EMBL/GenBank/DDBJ whole genome shotgun (WGS) entry which is preliminary data.</text>
</comment>
<proteinExistence type="predicted"/>
<feature type="domain" description="Endonuclease/exonuclease/phosphatase" evidence="1">
    <location>
        <begin position="163"/>
        <end position="281"/>
    </location>
</feature>
<evidence type="ECO:0000313" key="3">
    <source>
        <dbReference type="Proteomes" id="UP000502823"/>
    </source>
</evidence>
<reference evidence="3" key="1">
    <citation type="submission" date="2020-01" db="EMBL/GenBank/DDBJ databases">
        <title>Draft genome sequence of the Termite Coptotermes fromosanus.</title>
        <authorList>
            <person name="Itakura S."/>
            <person name="Yosikawa Y."/>
            <person name="Umezawa K."/>
        </authorList>
    </citation>
    <scope>NUCLEOTIDE SEQUENCE [LARGE SCALE GENOMIC DNA]</scope>
</reference>
<name>A0A6L2PRK4_COPFO</name>
<dbReference type="InterPro" id="IPR036691">
    <property type="entry name" value="Endo/exonu/phosph_ase_sf"/>
</dbReference>
<gene>
    <name evidence="2" type="ORF">Cfor_07300</name>
</gene>
<dbReference type="GO" id="GO:0003824">
    <property type="term" value="F:catalytic activity"/>
    <property type="evidence" value="ECO:0007669"/>
    <property type="project" value="InterPro"/>
</dbReference>
<sequence length="309" mass="35844">MTTESQRYNSFIRNGGNAIQRLQVAILPLDSPCSGPVTHSGEIVTTGKSHGKKPDRFSFNDDTDVKKVSRFKYATWNTGGLGEKEEELDKILHYNNITISWSRQTHQRTIGVMIWIHKLISNTIDHYKFWNDRVIETRLKTQRGHLTILGVHAPTEGREELNEEFYETLQKIFDKVNKKDYIMLTGDMNARVGNNRFANIVDTNAEATLNSNGRKLIDFFTFNNLKIMNTFFRHKEIPKFTWEARGQKSITDYSITNMKTSKVIQDIRTYRSNDIDSDHYLLCAKINFPPRWLNTGNKRSPSKQEGFLK</sequence>